<dbReference type="CDD" id="cd00093">
    <property type="entry name" value="HTH_XRE"/>
    <property type="match status" value="1"/>
</dbReference>
<feature type="region of interest" description="Disordered" evidence="4">
    <location>
        <begin position="79"/>
        <end position="192"/>
    </location>
</feature>
<evidence type="ECO:0000256" key="4">
    <source>
        <dbReference type="SAM" id="MobiDB-lite"/>
    </source>
</evidence>
<feature type="domain" description="HTH cro/C1-type" evidence="5">
    <location>
        <begin position="25"/>
        <end position="59"/>
    </location>
</feature>
<keyword evidence="7" id="KW-1185">Reference proteome</keyword>
<evidence type="ECO:0000256" key="2">
    <source>
        <dbReference type="ARBA" id="ARBA00023125"/>
    </source>
</evidence>
<keyword evidence="2" id="KW-0238">DNA-binding</keyword>
<dbReference type="PANTHER" id="PTHR36511:SF3">
    <property type="entry name" value="ANTITOXIN HIGA-2"/>
    <property type="match status" value="1"/>
</dbReference>
<sequence>MSELFDAVDALVASRSPLPPPAERKRLRQAHGLTLDEVAAALQVRRATVSGWEAGKTEPRPPERDAYARMLKQLAQLYPATHAAVPPKDTSVPETSAAPAAPAPPAAARPRPAQDPQTRPRKLLPGTPHLTPSAPPVLPLCRARRHRRPGRRRRRADPPPGRRLRRTPRRPTPTHGSRTAPCSSSTPTTAPR</sequence>
<dbReference type="AlphaFoldDB" id="S4MS84"/>
<evidence type="ECO:0000256" key="1">
    <source>
        <dbReference type="ARBA" id="ARBA00023015"/>
    </source>
</evidence>
<dbReference type="GO" id="GO:0003677">
    <property type="term" value="F:DNA binding"/>
    <property type="evidence" value="ECO:0007669"/>
    <property type="project" value="UniProtKB-KW"/>
</dbReference>
<feature type="compositionally biased region" description="Basic residues" evidence="4">
    <location>
        <begin position="142"/>
        <end position="155"/>
    </location>
</feature>
<dbReference type="SUPFAM" id="SSF47413">
    <property type="entry name" value="lambda repressor-like DNA-binding domains"/>
    <property type="match status" value="1"/>
</dbReference>
<dbReference type="SMART" id="SM00530">
    <property type="entry name" value="HTH_XRE"/>
    <property type="match status" value="1"/>
</dbReference>
<dbReference type="Gene3D" id="1.10.260.40">
    <property type="entry name" value="lambda repressor-like DNA-binding domains"/>
    <property type="match status" value="1"/>
</dbReference>
<dbReference type="PROSITE" id="PS50943">
    <property type="entry name" value="HTH_CROC1"/>
    <property type="match status" value="1"/>
</dbReference>
<dbReference type="EMBL" id="AOPY01001562">
    <property type="protein sequence ID" value="EPJ36472.1"/>
    <property type="molecule type" value="Genomic_DNA"/>
</dbReference>
<reference evidence="6 7" key="1">
    <citation type="submission" date="2013-02" db="EMBL/GenBank/DDBJ databases">
        <title>Draft Genome Sequence of Streptomyces afghaniensis, Which Produces Compounds of the Julimycin B-Complex.</title>
        <authorList>
            <person name="Gruening B.A."/>
            <person name="Praeg A."/>
            <person name="Erxleben A."/>
            <person name="Guenther S."/>
            <person name="Fiedler H.-P."/>
            <person name="Goodfellow M."/>
            <person name="Mueller M."/>
        </authorList>
    </citation>
    <scope>NUCLEOTIDE SEQUENCE [LARGE SCALE GENOMIC DNA]</scope>
    <source>
        <strain evidence="6 7">772</strain>
    </source>
</reference>
<gene>
    <name evidence="6" type="ORF">STAFG_6479</name>
</gene>
<evidence type="ECO:0000259" key="5">
    <source>
        <dbReference type="PROSITE" id="PS50943"/>
    </source>
</evidence>
<feature type="compositionally biased region" description="Low complexity" evidence="4">
    <location>
        <begin position="173"/>
        <end position="192"/>
    </location>
</feature>
<organism evidence="6 7">
    <name type="scientific">Streptomyces afghaniensis 772</name>
    <dbReference type="NCBI Taxonomy" id="1283301"/>
    <lineage>
        <taxon>Bacteria</taxon>
        <taxon>Bacillati</taxon>
        <taxon>Actinomycetota</taxon>
        <taxon>Actinomycetes</taxon>
        <taxon>Kitasatosporales</taxon>
        <taxon>Streptomycetaceae</taxon>
        <taxon>Streptomyces</taxon>
    </lineage>
</organism>
<dbReference type="Proteomes" id="UP000015001">
    <property type="component" value="Unassembled WGS sequence"/>
</dbReference>
<name>S4MS84_9ACTN</name>
<protein>
    <recommendedName>
        <fullName evidence="5">HTH cro/C1-type domain-containing protein</fullName>
    </recommendedName>
</protein>
<keyword evidence="1" id="KW-0805">Transcription regulation</keyword>
<evidence type="ECO:0000313" key="7">
    <source>
        <dbReference type="Proteomes" id="UP000015001"/>
    </source>
</evidence>
<evidence type="ECO:0000256" key="3">
    <source>
        <dbReference type="ARBA" id="ARBA00023163"/>
    </source>
</evidence>
<dbReference type="PATRIC" id="fig|1283301.3.peg.6429"/>
<evidence type="ECO:0000313" key="6">
    <source>
        <dbReference type="EMBL" id="EPJ36472.1"/>
    </source>
</evidence>
<dbReference type="HOGENOM" id="CLU_1414422_0_0_11"/>
<dbReference type="PANTHER" id="PTHR36511">
    <property type="entry name" value="MERR FAMILY BACTERIAL REGULATORY PROTEIN"/>
    <property type="match status" value="1"/>
</dbReference>
<dbReference type="InterPro" id="IPR001387">
    <property type="entry name" value="Cro/C1-type_HTH"/>
</dbReference>
<comment type="caution">
    <text evidence="6">The sequence shown here is derived from an EMBL/GenBank/DDBJ whole genome shotgun (WGS) entry which is preliminary data.</text>
</comment>
<keyword evidence="3" id="KW-0804">Transcription</keyword>
<dbReference type="InterPro" id="IPR010982">
    <property type="entry name" value="Lambda_DNA-bd_dom_sf"/>
</dbReference>
<proteinExistence type="predicted"/>
<dbReference type="InterPro" id="IPR052359">
    <property type="entry name" value="HTH-type_reg/antitoxin"/>
</dbReference>
<dbReference type="Pfam" id="PF01381">
    <property type="entry name" value="HTH_3"/>
    <property type="match status" value="1"/>
</dbReference>
<accession>S4MS84</accession>